<dbReference type="NCBIfam" id="TIGR04183">
    <property type="entry name" value="Por_Secre_tail"/>
    <property type="match status" value="1"/>
</dbReference>
<evidence type="ECO:0000256" key="1">
    <source>
        <dbReference type="ARBA" id="ARBA00022729"/>
    </source>
</evidence>
<name>A0A0A2MXX3_9FLAO</name>
<dbReference type="Pfam" id="PF18962">
    <property type="entry name" value="Por_Secre_tail"/>
    <property type="match status" value="1"/>
</dbReference>
<dbReference type="eggNOG" id="COG3291">
    <property type="taxonomic scope" value="Bacteria"/>
</dbReference>
<feature type="chain" id="PRO_5001992034" evidence="2">
    <location>
        <begin position="17"/>
        <end position="326"/>
    </location>
</feature>
<dbReference type="InterPro" id="IPR026444">
    <property type="entry name" value="Secre_tail"/>
</dbReference>
<dbReference type="OrthoDB" id="866189at2"/>
<dbReference type="EMBL" id="JRLY01000007">
    <property type="protein sequence ID" value="KGO93070.1"/>
    <property type="molecule type" value="Genomic_DNA"/>
</dbReference>
<feature type="signal peptide" evidence="2">
    <location>
        <begin position="1"/>
        <end position="16"/>
    </location>
</feature>
<dbReference type="AlphaFoldDB" id="A0A0A2MXX3"/>
<evidence type="ECO:0000313" key="5">
    <source>
        <dbReference type="Proteomes" id="UP000030111"/>
    </source>
</evidence>
<evidence type="ECO:0000256" key="2">
    <source>
        <dbReference type="SAM" id="SignalP"/>
    </source>
</evidence>
<feature type="domain" description="Secretion system C-terminal sorting" evidence="3">
    <location>
        <begin position="255"/>
        <end position="324"/>
    </location>
</feature>
<keyword evidence="5" id="KW-1185">Reference proteome</keyword>
<keyword evidence="1 2" id="KW-0732">Signal</keyword>
<dbReference type="STRING" id="1121898.GCA_000422725_02554"/>
<protein>
    <submittedName>
        <fullName evidence="4">Secretion protein</fullName>
    </submittedName>
</protein>
<reference evidence="4 5" key="1">
    <citation type="submission" date="2013-09" db="EMBL/GenBank/DDBJ databases">
        <authorList>
            <person name="Zeng Z."/>
            <person name="Chen C."/>
        </authorList>
    </citation>
    <scope>NUCLEOTIDE SEQUENCE [LARGE SCALE GENOMIC DNA]</scope>
    <source>
        <strain evidence="4 5">WB 4.1-42</strain>
    </source>
</reference>
<comment type="caution">
    <text evidence="4">The sequence shown here is derived from an EMBL/GenBank/DDBJ whole genome shotgun (WGS) entry which is preliminary data.</text>
</comment>
<proteinExistence type="predicted"/>
<organism evidence="4 5">
    <name type="scientific">Flavobacterium subsaxonicum WB 4.1-42 = DSM 21790</name>
    <dbReference type="NCBI Taxonomy" id="1121898"/>
    <lineage>
        <taxon>Bacteria</taxon>
        <taxon>Pseudomonadati</taxon>
        <taxon>Bacteroidota</taxon>
        <taxon>Flavobacteriia</taxon>
        <taxon>Flavobacteriales</taxon>
        <taxon>Flavobacteriaceae</taxon>
        <taxon>Flavobacterium</taxon>
    </lineage>
</organism>
<sequence>MKKLLLLFLISATAQAQLSYPPDADTAGTTAIPQDSNVFIAWATGVTVERGYIQISDPTVEYQGSNMATYGTADDAIGMPGSGALSLGDAGTAIATFATPIANGAGFDFAVFENGSNTFLELAFVEVSSDGVNYFRFPAHSQTQTATPLGGFGLLDARNLNNLAGKYRVGFGTPFDLSDVPDNTLLNKNNITHVKIVDVVGSLEPAYATYDSFGNMVNDPYPTPYNTSGFDLTGIGVIHQQVLDVKEVVGLQFSVYPNPASTVLYIKTEIDGIAEVTIYDVASRLVYSSQLQGSGSADLSGLHSGIYFVNVTANGKKAVKQIVVYR</sequence>
<dbReference type="Proteomes" id="UP000030111">
    <property type="component" value="Unassembled WGS sequence"/>
</dbReference>
<gene>
    <name evidence="4" type="ORF">Q766_10685</name>
</gene>
<dbReference type="RefSeq" id="WP_026992901.1">
    <property type="nucleotide sequence ID" value="NZ_JRLY01000007.1"/>
</dbReference>
<accession>A0A0A2MXX3</accession>
<evidence type="ECO:0000313" key="4">
    <source>
        <dbReference type="EMBL" id="KGO93070.1"/>
    </source>
</evidence>
<evidence type="ECO:0000259" key="3">
    <source>
        <dbReference type="Pfam" id="PF18962"/>
    </source>
</evidence>